<dbReference type="RefSeq" id="WP_088854992.1">
    <property type="nucleotide sequence ID" value="NZ_CP015103.1"/>
</dbReference>
<feature type="domain" description="DUF234" evidence="2">
    <location>
        <begin position="322"/>
        <end position="415"/>
    </location>
</feature>
<sequence length="472" mass="56099">MFYDRERELEKLNSVHSQPGSTFVVIYGRRRVGKTALAREFLRGKLGLYFFVGEKDEALLLEEFQEEVEKNLSGYLPGYLKPRFSTLEELFEFILDFSRERKIVVVFDEFQNFRFVKPSFLSSLQKLWDLKKDDSNLTLLAVGSYVGMMKRIFMDRKEPLFGRADEFMKLKPFDFWKAYGFVREFTEVSPRDFVELYSTLGGMPRYLLYLKRYYSDNARKTLNELFFDEFAPLKEEGFNVLKLEFGRYYRSYFSILEAVSLGYVTPKEISDRTGLKILTVGKYLSELTNHYEYLMREVPATENPKKTRKVAYSLRDEFFNFWFRFVYHNYQHIEEGDFEAIIDDFERKFPAFVGREYEKIVREFVRQINLGFKPLRVGRWWHKGEEIDVVAYDRKNALFMEVKWKDLTKKDALKILKDLQRKSNIVPLRGEKKYGIAARSIKGKEELREEGFLVVELEDILNQSPLSPSPLS</sequence>
<dbReference type="GeneID" id="33316626"/>
<dbReference type="Pfam" id="PF03008">
    <property type="entry name" value="DUF234"/>
    <property type="match status" value="1"/>
</dbReference>
<evidence type="ECO:0000259" key="2">
    <source>
        <dbReference type="Pfam" id="PF03008"/>
    </source>
</evidence>
<accession>A0A2Z2MPT5</accession>
<evidence type="ECO:0000313" key="3">
    <source>
        <dbReference type="EMBL" id="ASJ07746.1"/>
    </source>
</evidence>
<gene>
    <name evidence="3" type="ORF">A3L11_00265</name>
</gene>
<dbReference type="OrthoDB" id="132045at2157"/>
<reference evidence="3 4" key="1">
    <citation type="submission" date="2016-04" db="EMBL/GenBank/DDBJ databases">
        <title>Complete genome sequence of Thermococcus siculi type strain RG-20.</title>
        <authorList>
            <person name="Oger P.M."/>
        </authorList>
    </citation>
    <scope>NUCLEOTIDE SEQUENCE [LARGE SCALE GENOMIC DNA]</scope>
    <source>
        <strain evidence="3 4">RG-20</strain>
    </source>
</reference>
<dbReference type="EMBL" id="CP015103">
    <property type="protein sequence ID" value="ASJ07746.1"/>
    <property type="molecule type" value="Genomic_DNA"/>
</dbReference>
<keyword evidence="4" id="KW-1185">Reference proteome</keyword>
<evidence type="ECO:0000313" key="4">
    <source>
        <dbReference type="Proteomes" id="UP000250125"/>
    </source>
</evidence>
<dbReference type="PANTHER" id="PTHR34704">
    <property type="entry name" value="ATPASE"/>
    <property type="match status" value="1"/>
</dbReference>
<dbReference type="Gene3D" id="3.40.50.300">
    <property type="entry name" value="P-loop containing nucleotide triphosphate hydrolases"/>
    <property type="match status" value="1"/>
</dbReference>
<feature type="domain" description="ATPase" evidence="1">
    <location>
        <begin position="2"/>
        <end position="210"/>
    </location>
</feature>
<dbReference type="InterPro" id="IPR011579">
    <property type="entry name" value="ATPase_dom"/>
</dbReference>
<proteinExistence type="predicted"/>
<dbReference type="InterPro" id="IPR004256">
    <property type="entry name" value="DUF234"/>
</dbReference>
<dbReference type="Proteomes" id="UP000250125">
    <property type="component" value="Chromosome"/>
</dbReference>
<protein>
    <submittedName>
        <fullName evidence="3">ATPase</fullName>
    </submittedName>
</protein>
<organism evidence="3 4">
    <name type="scientific">Thermococcus siculi</name>
    <dbReference type="NCBI Taxonomy" id="72803"/>
    <lineage>
        <taxon>Archaea</taxon>
        <taxon>Methanobacteriati</taxon>
        <taxon>Methanobacteriota</taxon>
        <taxon>Thermococci</taxon>
        <taxon>Thermococcales</taxon>
        <taxon>Thermococcaceae</taxon>
        <taxon>Thermococcus</taxon>
    </lineage>
</organism>
<dbReference type="AlphaFoldDB" id="A0A2Z2MPT5"/>
<dbReference type="InterPro" id="IPR027417">
    <property type="entry name" value="P-loop_NTPase"/>
</dbReference>
<dbReference type="GO" id="GO:0005524">
    <property type="term" value="F:ATP binding"/>
    <property type="evidence" value="ECO:0007669"/>
    <property type="project" value="InterPro"/>
</dbReference>
<dbReference type="PANTHER" id="PTHR34704:SF2">
    <property type="entry name" value="ATPASE"/>
    <property type="match status" value="1"/>
</dbReference>
<evidence type="ECO:0000259" key="1">
    <source>
        <dbReference type="Pfam" id="PF01637"/>
    </source>
</evidence>
<name>A0A2Z2MPT5_9EURY</name>
<dbReference type="KEGG" id="tsl:A3L11_00265"/>
<dbReference type="Pfam" id="PF01637">
    <property type="entry name" value="ATPase_2"/>
    <property type="match status" value="1"/>
</dbReference>
<dbReference type="SUPFAM" id="SSF52540">
    <property type="entry name" value="P-loop containing nucleoside triphosphate hydrolases"/>
    <property type="match status" value="1"/>
</dbReference>